<proteinExistence type="predicted"/>
<accession>A0AAU8JQ97</accession>
<sequence>MLTVGRLAQVRELGPAVVAGAGGGLGREVRGVAVLAAGGRPGSELAGKLVRVEGGDGGTVRRLAGVGAAGLAVAGGVPEEVMEAAERAGLAVLGVAAETDWFRVAQVVADHRVRMAQERVERLEKLLAQARERDAGEDRGDRIERITSWLAGAVGGSVALCGGRPEGSPAGGWTVPPAAERAVRDLAAGRLRAAALDDGELRLQLVAVGRRSPYPVLVVGRREPFDRDAKAVVTHTADLLALLLQVAEAEQGRDRLAEVASSLRLAVFQLLMGGEVTLAQRSAEGLGNRLLDTDSARVYVLEGPAAERDRLAAACAEATEGRALVVRCPAYDQHLIVVAPLSGTDSPAGGTAVERTVPGLDPDAGWDEVGAVLLRFVADHPERFLGGSGALPLSQTAGSYGDATRALAIARLTPVRAALYAAESRLVGVLDPLAAGGWAAAVLRPLRELPYSGRDQMLGTLQLGLEFPATSAGRILGVSRNTVRARLDRAAGLIGLDLSEVGARAVLHLALRLDAARGPLAEPPGGPVDGTAVDAAEVLSGPGGSGWARTLLARLDEDGRDLRTTLLTWLEENTGVERTARRLGLHPQTVREHLRGAELLLCRQLLSGGGGLYEVALAFAAVGALHLPRPEAA</sequence>
<dbReference type="AlphaFoldDB" id="A0AAU8JQ97"/>
<dbReference type="Gene3D" id="1.10.10.2840">
    <property type="entry name" value="PucR C-terminal helix-turn-helix domain"/>
    <property type="match status" value="2"/>
</dbReference>
<feature type="domain" description="PucR C-terminal helix-turn-helix" evidence="1">
    <location>
        <begin position="562"/>
        <end position="607"/>
    </location>
</feature>
<dbReference type="InterPro" id="IPR042070">
    <property type="entry name" value="PucR_C-HTH_sf"/>
</dbReference>
<evidence type="ECO:0000313" key="2">
    <source>
        <dbReference type="EMBL" id="XCM78030.1"/>
    </source>
</evidence>
<dbReference type="PANTHER" id="PTHR33744:SF1">
    <property type="entry name" value="DNA-BINDING TRANSCRIPTIONAL ACTIVATOR ADER"/>
    <property type="match status" value="1"/>
</dbReference>
<name>A0AAU8JQ97_9ACTN</name>
<dbReference type="Pfam" id="PF13556">
    <property type="entry name" value="HTH_30"/>
    <property type="match status" value="2"/>
</dbReference>
<organism evidence="2">
    <name type="scientific">Kitasatospora camelliae</name>
    <dbReference type="NCBI Taxonomy" id="3156397"/>
    <lineage>
        <taxon>Bacteria</taxon>
        <taxon>Bacillati</taxon>
        <taxon>Actinomycetota</taxon>
        <taxon>Actinomycetes</taxon>
        <taxon>Kitasatosporales</taxon>
        <taxon>Streptomycetaceae</taxon>
        <taxon>Kitasatospora</taxon>
    </lineage>
</organism>
<dbReference type="PANTHER" id="PTHR33744">
    <property type="entry name" value="CARBOHYDRATE DIACID REGULATOR"/>
    <property type="match status" value="1"/>
</dbReference>
<dbReference type="InterPro" id="IPR051448">
    <property type="entry name" value="CdaR-like_regulators"/>
</dbReference>
<evidence type="ECO:0000259" key="1">
    <source>
        <dbReference type="Pfam" id="PF13556"/>
    </source>
</evidence>
<dbReference type="KEGG" id="kcm:ABWK59_03320"/>
<feature type="domain" description="PucR C-terminal helix-turn-helix" evidence="1">
    <location>
        <begin position="470"/>
        <end position="513"/>
    </location>
</feature>
<dbReference type="EMBL" id="CP159872">
    <property type="protein sequence ID" value="XCM78030.1"/>
    <property type="molecule type" value="Genomic_DNA"/>
</dbReference>
<dbReference type="InterPro" id="IPR025736">
    <property type="entry name" value="PucR_C-HTH_dom"/>
</dbReference>
<protein>
    <submittedName>
        <fullName evidence="2">Helix-turn-helix domain-containing protein</fullName>
    </submittedName>
</protein>
<dbReference type="RefSeq" id="WP_354637773.1">
    <property type="nucleotide sequence ID" value="NZ_CP159872.1"/>
</dbReference>
<reference evidence="2" key="1">
    <citation type="submission" date="2024-06" db="EMBL/GenBank/DDBJ databases">
        <title>The genome sequences of Kitasatospora sp. strain HUAS MG31.</title>
        <authorList>
            <person name="Mo P."/>
        </authorList>
    </citation>
    <scope>NUCLEOTIDE SEQUENCE</scope>
    <source>
        <strain evidence="2">HUAS MG31</strain>
    </source>
</reference>
<gene>
    <name evidence="2" type="ORF">ABWK59_03320</name>
</gene>